<dbReference type="Proteomes" id="UP001190700">
    <property type="component" value="Unassembled WGS sequence"/>
</dbReference>
<keyword evidence="5" id="KW-0539">Nucleus</keyword>
<keyword evidence="6" id="KW-0175">Coiled coil</keyword>
<gene>
    <name evidence="9" type="ORF">CYMTET_6650</name>
</gene>
<dbReference type="PANTHER" id="PTHR46408">
    <property type="entry name" value="BASIC LEUCINE ZIPPER 63"/>
    <property type="match status" value="1"/>
</dbReference>
<keyword evidence="10" id="KW-1185">Reference proteome</keyword>
<evidence type="ECO:0000256" key="4">
    <source>
        <dbReference type="ARBA" id="ARBA00023163"/>
    </source>
</evidence>
<dbReference type="GO" id="GO:0003677">
    <property type="term" value="F:DNA binding"/>
    <property type="evidence" value="ECO:0007669"/>
    <property type="project" value="UniProtKB-KW"/>
</dbReference>
<evidence type="ECO:0000256" key="5">
    <source>
        <dbReference type="ARBA" id="ARBA00023242"/>
    </source>
</evidence>
<dbReference type="SMART" id="SM00338">
    <property type="entry name" value="BRLZ"/>
    <property type="match status" value="1"/>
</dbReference>
<evidence type="ECO:0000259" key="8">
    <source>
        <dbReference type="PROSITE" id="PS50217"/>
    </source>
</evidence>
<dbReference type="EMBL" id="LGRX02001649">
    <property type="protein sequence ID" value="KAK3285757.1"/>
    <property type="molecule type" value="Genomic_DNA"/>
</dbReference>
<keyword evidence="4" id="KW-0804">Transcription</keyword>
<name>A0AAE0GWR4_9CHLO</name>
<dbReference type="Pfam" id="PF12498">
    <property type="entry name" value="bZIP_C"/>
    <property type="match status" value="1"/>
</dbReference>
<feature type="region of interest" description="Disordered" evidence="7">
    <location>
        <begin position="151"/>
        <end position="170"/>
    </location>
</feature>
<dbReference type="AlphaFoldDB" id="A0AAE0GWR4"/>
<dbReference type="PROSITE" id="PS50217">
    <property type="entry name" value="BZIP"/>
    <property type="match status" value="1"/>
</dbReference>
<evidence type="ECO:0000256" key="3">
    <source>
        <dbReference type="ARBA" id="ARBA00023125"/>
    </source>
</evidence>
<evidence type="ECO:0000313" key="9">
    <source>
        <dbReference type="EMBL" id="KAK3285757.1"/>
    </source>
</evidence>
<dbReference type="GO" id="GO:0005634">
    <property type="term" value="C:nucleus"/>
    <property type="evidence" value="ECO:0007669"/>
    <property type="project" value="UniProtKB-SubCell"/>
</dbReference>
<accession>A0AAE0GWR4</accession>
<dbReference type="GO" id="GO:0003700">
    <property type="term" value="F:DNA-binding transcription factor activity"/>
    <property type="evidence" value="ECO:0007669"/>
    <property type="project" value="InterPro"/>
</dbReference>
<keyword evidence="2" id="KW-0805">Transcription regulation</keyword>
<dbReference type="SUPFAM" id="SSF57959">
    <property type="entry name" value="Leucine zipper domain"/>
    <property type="match status" value="1"/>
</dbReference>
<evidence type="ECO:0000256" key="6">
    <source>
        <dbReference type="SAM" id="Coils"/>
    </source>
</evidence>
<proteinExistence type="predicted"/>
<keyword evidence="3" id="KW-0238">DNA-binding</keyword>
<feature type="compositionally biased region" description="Basic and acidic residues" evidence="7">
    <location>
        <begin position="70"/>
        <end position="90"/>
    </location>
</feature>
<feature type="compositionally biased region" description="Acidic residues" evidence="7">
    <location>
        <begin position="107"/>
        <end position="125"/>
    </location>
</feature>
<feature type="compositionally biased region" description="Polar residues" evidence="7">
    <location>
        <begin position="48"/>
        <end position="69"/>
    </location>
</feature>
<dbReference type="FunFam" id="1.20.5.170:FF:000020">
    <property type="entry name" value="BZIP transcription factor"/>
    <property type="match status" value="1"/>
</dbReference>
<dbReference type="InterPro" id="IPR004827">
    <property type="entry name" value="bZIP"/>
</dbReference>
<sequence length="424" mass="45839">MQAGTAPELCNGLMPIGLQPVTLALSVKAEKVKSESEDSSSAVETKPTLCNITGEQPEYASSCSSFQQSDKVKVETDAQEVKASSGDDHPLSSCSQEIEGEAAPAVGDEEEEGEENEDDGDEDGGGTEGSNLRDAGAPKFEAAVEEAKRCRKMLSNRESARRSRRRKQTHLGELETQVATLKLENNSLQVRLKDAEQQYRAISVENRSLKEGLDVLRQQIARESHPSMSGEAVALYRSSELYSSAVGKDSVSASASLAENEAMIGAATAAALRCRQSVVSSDSSMRPVSEQDGKTELLKHFPELSQLSHPSCIDTEAASLQHGMDAQSTVQSLEALYAERVLQHTYLGKGNISSIDMYANDASSAKSSACYENRYKMTRTPSMQRVASLEHLHKRSRESPSSPCGIMQQSAPSMDPLCGNEIFF</sequence>
<evidence type="ECO:0000256" key="1">
    <source>
        <dbReference type="ARBA" id="ARBA00004123"/>
    </source>
</evidence>
<evidence type="ECO:0000256" key="2">
    <source>
        <dbReference type="ARBA" id="ARBA00023015"/>
    </source>
</evidence>
<feature type="domain" description="BZIP" evidence="8">
    <location>
        <begin position="146"/>
        <end position="209"/>
    </location>
</feature>
<comment type="caution">
    <text evidence="9">The sequence shown here is derived from an EMBL/GenBank/DDBJ whole genome shotgun (WGS) entry which is preliminary data.</text>
</comment>
<reference evidence="9 10" key="1">
    <citation type="journal article" date="2015" name="Genome Biol. Evol.">
        <title>Comparative Genomics of a Bacterivorous Green Alga Reveals Evolutionary Causalities and Consequences of Phago-Mixotrophic Mode of Nutrition.</title>
        <authorList>
            <person name="Burns J.A."/>
            <person name="Paasch A."/>
            <person name="Narechania A."/>
            <person name="Kim E."/>
        </authorList>
    </citation>
    <scope>NUCLEOTIDE SEQUENCE [LARGE SCALE GENOMIC DNA]</scope>
    <source>
        <strain evidence="9 10">PLY_AMNH</strain>
    </source>
</reference>
<feature type="region of interest" description="Disordered" evidence="7">
    <location>
        <begin position="30"/>
        <end position="137"/>
    </location>
</feature>
<feature type="coiled-coil region" evidence="6">
    <location>
        <begin position="171"/>
        <end position="212"/>
    </location>
</feature>
<organism evidence="9 10">
    <name type="scientific">Cymbomonas tetramitiformis</name>
    <dbReference type="NCBI Taxonomy" id="36881"/>
    <lineage>
        <taxon>Eukaryota</taxon>
        <taxon>Viridiplantae</taxon>
        <taxon>Chlorophyta</taxon>
        <taxon>Pyramimonadophyceae</taxon>
        <taxon>Pyramimonadales</taxon>
        <taxon>Pyramimonadaceae</taxon>
        <taxon>Cymbomonas</taxon>
    </lineage>
</organism>
<dbReference type="InterPro" id="IPR046347">
    <property type="entry name" value="bZIP_sf"/>
</dbReference>
<dbReference type="PROSITE" id="PS00036">
    <property type="entry name" value="BZIP_BASIC"/>
    <property type="match status" value="1"/>
</dbReference>
<dbReference type="PANTHER" id="PTHR46408:SF10">
    <property type="entry name" value="BASIC LEUCINE ZIPPER 63"/>
    <property type="match status" value="1"/>
</dbReference>
<dbReference type="Pfam" id="PF00170">
    <property type="entry name" value="bZIP_1"/>
    <property type="match status" value="1"/>
</dbReference>
<comment type="subcellular location">
    <subcellularLocation>
        <location evidence="1">Nucleus</location>
    </subcellularLocation>
</comment>
<dbReference type="InterPro" id="IPR020983">
    <property type="entry name" value="Basic_leucine-zipper_C"/>
</dbReference>
<evidence type="ECO:0000256" key="7">
    <source>
        <dbReference type="SAM" id="MobiDB-lite"/>
    </source>
</evidence>
<evidence type="ECO:0000313" key="10">
    <source>
        <dbReference type="Proteomes" id="UP001190700"/>
    </source>
</evidence>
<dbReference type="Gene3D" id="1.20.5.170">
    <property type="match status" value="1"/>
</dbReference>
<protein>
    <recommendedName>
        <fullName evidence="8">BZIP domain-containing protein</fullName>
    </recommendedName>
</protein>